<evidence type="ECO:0000256" key="1">
    <source>
        <dbReference type="SAM" id="MobiDB-lite"/>
    </source>
</evidence>
<protein>
    <submittedName>
        <fullName evidence="3">Uncharacterized protein</fullName>
    </submittedName>
</protein>
<accession>A0A3B1CK90</accession>
<evidence type="ECO:0000256" key="2">
    <source>
        <dbReference type="SAM" id="Phobius"/>
    </source>
</evidence>
<name>A0A3B1CK90_9ZZZZ</name>
<dbReference type="PROSITE" id="PS50005">
    <property type="entry name" value="TPR"/>
    <property type="match status" value="1"/>
</dbReference>
<organism evidence="3">
    <name type="scientific">hydrothermal vent metagenome</name>
    <dbReference type="NCBI Taxonomy" id="652676"/>
    <lineage>
        <taxon>unclassified sequences</taxon>
        <taxon>metagenomes</taxon>
        <taxon>ecological metagenomes</taxon>
    </lineage>
</organism>
<evidence type="ECO:0000313" key="3">
    <source>
        <dbReference type="EMBL" id="VAX19285.1"/>
    </source>
</evidence>
<dbReference type="EMBL" id="UOGE01000043">
    <property type="protein sequence ID" value="VAX19285.1"/>
    <property type="molecule type" value="Genomic_DNA"/>
</dbReference>
<dbReference type="AlphaFoldDB" id="A0A3B1CK90"/>
<dbReference type="SUPFAM" id="SSF48452">
    <property type="entry name" value="TPR-like"/>
    <property type="match status" value="1"/>
</dbReference>
<dbReference type="InterPro" id="IPR011990">
    <property type="entry name" value="TPR-like_helical_dom_sf"/>
</dbReference>
<keyword evidence="2" id="KW-0812">Transmembrane</keyword>
<proteinExistence type="predicted"/>
<dbReference type="Gene3D" id="1.25.40.10">
    <property type="entry name" value="Tetratricopeptide repeat domain"/>
    <property type="match status" value="2"/>
</dbReference>
<keyword evidence="2" id="KW-0472">Membrane</keyword>
<dbReference type="Pfam" id="PF13432">
    <property type="entry name" value="TPR_16"/>
    <property type="match status" value="1"/>
</dbReference>
<reference evidence="3" key="1">
    <citation type="submission" date="2018-06" db="EMBL/GenBank/DDBJ databases">
        <authorList>
            <person name="Zhirakovskaya E."/>
        </authorList>
    </citation>
    <scope>NUCLEOTIDE SEQUENCE</scope>
</reference>
<sequence length="265" mass="28819">MGKYKHIRKKTKSSARITDQAEQAKHWLQEHMEHIALTLGAVVLLAAIGYGVIYYRNVTINDSSEKLYLATSLVHPVKGTNAQADAAIREARRLIAEGGPDVVIAQAHINIGILLARKSEFDEAVKEFDLAMEMEEKGSLLYEIALVVKANALFRSGKADEAATYYRILSETAKNYPRSDALFSLGLSLAKAGKKDDAIGALNLLKASYPSYLPEDFIDDTIRHIEADVFIDVLSPQAAITEAPGKTDGVPKKIGPSTVHTGAGK</sequence>
<keyword evidence="2" id="KW-1133">Transmembrane helix</keyword>
<dbReference type="SMART" id="SM00028">
    <property type="entry name" value="TPR"/>
    <property type="match status" value="3"/>
</dbReference>
<dbReference type="InterPro" id="IPR019734">
    <property type="entry name" value="TPR_rpt"/>
</dbReference>
<gene>
    <name evidence="3" type="ORF">MNBD_NITROSPINAE02-1868</name>
</gene>
<feature type="transmembrane region" description="Helical" evidence="2">
    <location>
        <begin position="35"/>
        <end position="55"/>
    </location>
</feature>
<feature type="region of interest" description="Disordered" evidence="1">
    <location>
        <begin position="242"/>
        <end position="265"/>
    </location>
</feature>